<feature type="compositionally biased region" description="Basic and acidic residues" evidence="1">
    <location>
        <begin position="112"/>
        <end position="125"/>
    </location>
</feature>
<protein>
    <submittedName>
        <fullName evidence="2">Uncharacterized protein</fullName>
    </submittedName>
</protein>
<organism evidence="2 3">
    <name type="scientific">Vespula squamosa</name>
    <name type="common">Southern yellow jacket</name>
    <name type="synonym">Wasp</name>
    <dbReference type="NCBI Taxonomy" id="30214"/>
    <lineage>
        <taxon>Eukaryota</taxon>
        <taxon>Metazoa</taxon>
        <taxon>Ecdysozoa</taxon>
        <taxon>Arthropoda</taxon>
        <taxon>Hexapoda</taxon>
        <taxon>Insecta</taxon>
        <taxon>Pterygota</taxon>
        <taxon>Neoptera</taxon>
        <taxon>Endopterygota</taxon>
        <taxon>Hymenoptera</taxon>
        <taxon>Apocrita</taxon>
        <taxon>Aculeata</taxon>
        <taxon>Vespoidea</taxon>
        <taxon>Vespidae</taxon>
        <taxon>Vespinae</taxon>
        <taxon>Vespula</taxon>
    </lineage>
</organism>
<evidence type="ECO:0000256" key="1">
    <source>
        <dbReference type="SAM" id="MobiDB-lite"/>
    </source>
</evidence>
<feature type="region of interest" description="Disordered" evidence="1">
    <location>
        <begin position="112"/>
        <end position="176"/>
    </location>
</feature>
<dbReference type="Proteomes" id="UP001607302">
    <property type="component" value="Unassembled WGS sequence"/>
</dbReference>
<sequence length="201" mass="22622">MSFTEFGQDFNRLTTACTAAAVLTPAESDYYDENGMLSDGVETAEGKSVDRSAFATPSRADSTTSRGTLLVKATVLWEQLYDYRDYSVGVTREDLKWTIPPNDFSHVDVRDKATTSNQKMEEVERGRKRSHGEAINTARHLHLTSSDTETVRRPNRIPGKRYKSPEDSPRSEQSKVRILGKVERLPGRSRIGETGITTYFH</sequence>
<evidence type="ECO:0000313" key="3">
    <source>
        <dbReference type="Proteomes" id="UP001607302"/>
    </source>
</evidence>
<keyword evidence="3" id="KW-1185">Reference proteome</keyword>
<feature type="compositionally biased region" description="Basic residues" evidence="1">
    <location>
        <begin position="153"/>
        <end position="162"/>
    </location>
</feature>
<proteinExistence type="predicted"/>
<gene>
    <name evidence="2" type="ORF">V1478_005460</name>
</gene>
<feature type="compositionally biased region" description="Basic and acidic residues" evidence="1">
    <location>
        <begin position="163"/>
        <end position="176"/>
    </location>
</feature>
<name>A0ABD2BE66_VESSQ</name>
<evidence type="ECO:0000313" key="2">
    <source>
        <dbReference type="EMBL" id="KAL2731047.1"/>
    </source>
</evidence>
<accession>A0ABD2BE66</accession>
<comment type="caution">
    <text evidence="2">The sequence shown here is derived from an EMBL/GenBank/DDBJ whole genome shotgun (WGS) entry which is preliminary data.</text>
</comment>
<dbReference type="AlphaFoldDB" id="A0ABD2BE66"/>
<reference evidence="2 3" key="1">
    <citation type="journal article" date="2024" name="Ann. Entomol. Soc. Am.">
        <title>Genomic analyses of the southern and eastern yellowjacket wasps (Hymenoptera: Vespidae) reveal evolutionary signatures of social life.</title>
        <authorList>
            <person name="Catto M.A."/>
            <person name="Caine P.B."/>
            <person name="Orr S.E."/>
            <person name="Hunt B.G."/>
            <person name="Goodisman M.A.D."/>
        </authorList>
    </citation>
    <scope>NUCLEOTIDE SEQUENCE [LARGE SCALE GENOMIC DNA]</scope>
    <source>
        <strain evidence="2">233</strain>
        <tissue evidence="2">Head and thorax</tissue>
    </source>
</reference>
<dbReference type="EMBL" id="JAUDFV010000110">
    <property type="protein sequence ID" value="KAL2731047.1"/>
    <property type="molecule type" value="Genomic_DNA"/>
</dbReference>